<dbReference type="SMART" id="SM00448">
    <property type="entry name" value="REC"/>
    <property type="match status" value="1"/>
</dbReference>
<dbReference type="Pfam" id="PF08447">
    <property type="entry name" value="PAS_3"/>
    <property type="match status" value="2"/>
</dbReference>
<feature type="active site" evidence="4">
    <location>
        <position position="52"/>
    </location>
</feature>
<dbReference type="SMART" id="SM00388">
    <property type="entry name" value="HisKA"/>
    <property type="match status" value="1"/>
</dbReference>
<dbReference type="SUPFAM" id="SSF52738">
    <property type="entry name" value="Methylesterase CheB, C-terminal domain"/>
    <property type="match status" value="1"/>
</dbReference>
<dbReference type="Pfam" id="PF02518">
    <property type="entry name" value="HATPase_c"/>
    <property type="match status" value="1"/>
</dbReference>
<feature type="domain" description="Histidine kinase" evidence="7">
    <location>
        <begin position="1243"/>
        <end position="1467"/>
    </location>
</feature>
<feature type="modified residue" description="4-aspartylphosphate" evidence="5">
    <location>
        <position position="1538"/>
    </location>
</feature>
<keyword evidence="14" id="KW-1185">Reference proteome</keyword>
<dbReference type="EC" id="2.7.13.3" evidence="2"/>
<feature type="domain" description="PAC" evidence="10">
    <location>
        <begin position="1051"/>
        <end position="1103"/>
    </location>
</feature>
<dbReference type="SUPFAM" id="SSF53335">
    <property type="entry name" value="S-adenosyl-L-methionine-dependent methyltransferases"/>
    <property type="match status" value="1"/>
</dbReference>
<dbReference type="SUPFAM" id="SSF52172">
    <property type="entry name" value="CheY-like"/>
    <property type="match status" value="1"/>
</dbReference>
<dbReference type="CDD" id="cd00082">
    <property type="entry name" value="HisKA"/>
    <property type="match status" value="1"/>
</dbReference>
<feature type="domain" description="PAS" evidence="9">
    <location>
        <begin position="977"/>
        <end position="1047"/>
    </location>
</feature>
<evidence type="ECO:0000259" key="7">
    <source>
        <dbReference type="PROSITE" id="PS50109"/>
    </source>
</evidence>
<evidence type="ECO:0000256" key="5">
    <source>
        <dbReference type="PROSITE-ProRule" id="PRU00169"/>
    </source>
</evidence>
<dbReference type="InterPro" id="IPR022642">
    <property type="entry name" value="CheR_C"/>
</dbReference>
<dbReference type="GO" id="GO:0005737">
    <property type="term" value="C:cytoplasm"/>
    <property type="evidence" value="ECO:0007669"/>
    <property type="project" value="InterPro"/>
</dbReference>
<dbReference type="InterPro" id="IPR000673">
    <property type="entry name" value="Sig_transdc_resp-reg_Me-estase"/>
</dbReference>
<dbReference type="InterPro" id="IPR036097">
    <property type="entry name" value="HisK_dim/P_sf"/>
</dbReference>
<accession>A0A5R9GUE2</accession>
<dbReference type="SMART" id="SM00091">
    <property type="entry name" value="PAS"/>
    <property type="match status" value="4"/>
</dbReference>
<evidence type="ECO:0000256" key="2">
    <source>
        <dbReference type="ARBA" id="ARBA00012438"/>
    </source>
</evidence>
<dbReference type="PROSITE" id="PS50112">
    <property type="entry name" value="PAS"/>
    <property type="match status" value="1"/>
</dbReference>
<comment type="catalytic activity">
    <reaction evidence="1">
        <text>ATP + protein L-histidine = ADP + protein N-phospho-L-histidine.</text>
        <dbReference type="EC" id="2.7.13.3"/>
    </reaction>
</comment>
<dbReference type="Gene3D" id="1.10.287.130">
    <property type="match status" value="1"/>
</dbReference>
<dbReference type="PROSITE" id="PS50123">
    <property type="entry name" value="CHER"/>
    <property type="match status" value="1"/>
</dbReference>
<dbReference type="Gene3D" id="3.40.50.180">
    <property type="entry name" value="Methylesterase CheB, C-terminal domain"/>
    <property type="match status" value="1"/>
</dbReference>
<dbReference type="PROSITE" id="PS50113">
    <property type="entry name" value="PAC"/>
    <property type="match status" value="3"/>
</dbReference>
<sequence length="1605" mass="179620">MHFISPSSSEHAVVMDLPVVAIGASAGGLEALKSLFDHTPADTGAAFIVISHMDPTHTSMLAEILARHTAMPISDITDGTLVMANRIFVIPPGYDLSISHSVLRLHEAKRKGGLRLPVDSFCQSLAHERNENAIGIILSGTGSDGTAGMKAIKSFGGLVIVQKPDDAQYDGMPANVMASGAADYILPAAEIGSALQRYLQHCRARGFLGTRISHLDNQNDDYYAILSAIRRQLGYDFFSYRKSTLLRRIKRRLAVLHLDSIADYAAYILSHHKETEELFMDMLIGVTSFFRDPDVWGELQKEFIARLGEDGRQSLRIWMPGCATGEEVYSLAIMLQEHIARKGIHLDYQIFATDIDSRALASARSGIYPENIADTLSAERLQRFFSHEGNHYRVLPSLRAGIVFSEQNLLSDPPFSKLDAIICRNLFIYLQSEAQARVLEIFHFSLNPHGYLLLGNTESIGHQTHLFETISKKWRLFRRINSGKQRNPGLLARQFKSSASMQEAADLQRRPPVPRVSEIATQVLLKEYVPASVLINSKYQVLYHYGDTAGYLHYPTGESTHDLFALLREGLGARVRTAIHKALKEKKGVRVEGARIQRDDQLMHVNLRAKPLADFEGGEGLILISFENASHQGSICPLDTDDLQPDSQPLIKQLEQELLSTREDLQNTIEELESSNEELKTANEEAMSSNEELQSSNEELETSKEELQSYNEELNTVNSELQEKIIALEQANTDLNNLMTSSDNASVFLDAALQIRFFTPASRRLFNLIASDIGRPLSDIAAKFDHPQLLQDIDAVLQNRQGVNREVRDHRGDWYNCRILPYRSLGNEMTGAVITFDDITAVKMAMEEIREHREQLHLFIQYAPAAIAMFDCNMRYIAASRRWRTDFNLGERELAGLSHYDVFPDLPERWKEIHRRCLAGAVESCDEDPFPRADGSIDWVRWQELPWRNSHGEISGVIIFSELITERKQAEQLLRDSQQLFRETFEQAAVGIAHVGIDGEWLRINRRLAAMLGYTHDELLGKTFQQITHPDDLDADLKLMQQLIDGVIPHYTLEKRYLLKDGAPLWINLTVALVRNEQGEPDYFIAVIEDINERKLAQERLQVSEKTLRQAQETAHIGSWSCDGGGRITWSDELYHIFGLDPAVFTPDCGSLASLAHPDDRLLMQKWVEQCLASQAPLPEVFRIIRPDGVEIYVRCQSEVVSDGEGRILSVNGTVQDISEHKQLEEQFIQAQKMEALGTLVGGIAHDFNNILAGMTGNLYLAGLDETAHPETLEHIRNVDHLSMRASELIRQLLTFARKDRVNMKPLPLPSFIKEMIRFLQSALSENIALKVDVPDHPLVIRGDATQLHQVVMNLVNNARDALAGRENPKISVALVPVHGDESFRRLHPEAEAGDYVDVRVQDNGCGIPADLIEHIFDPFFTTKEQGKGTGLGLAMVFGAVKTHHGFIEVESSDAGTCFHIYLPLVDAEPVPVDVVATQVVSGHGELILLVDDDPQVITVGARVLKRLGYRVLEAHSGEQAVALFSASQDEVALVVMDLVMPHMSGVQAVEKIRMIKPEAKVIFCTGYDKELALPQDALANADVTIVKPYNIDDFSRVIRQVLVG</sequence>
<dbReference type="InterPro" id="IPR035909">
    <property type="entry name" value="CheB_C"/>
</dbReference>
<dbReference type="SMART" id="SM00138">
    <property type="entry name" value="MeTrc"/>
    <property type="match status" value="1"/>
</dbReference>
<dbReference type="PROSITE" id="PS50109">
    <property type="entry name" value="HIS_KIN"/>
    <property type="match status" value="1"/>
</dbReference>
<dbReference type="SUPFAM" id="SSF47384">
    <property type="entry name" value="Homodimeric domain of signal transducing histidine kinase"/>
    <property type="match status" value="1"/>
</dbReference>
<dbReference type="InterPro" id="IPR005467">
    <property type="entry name" value="His_kinase_dom"/>
</dbReference>
<dbReference type="InterPro" id="IPR029063">
    <property type="entry name" value="SAM-dependent_MTases_sf"/>
</dbReference>
<feature type="region of interest" description="Disordered" evidence="6">
    <location>
        <begin position="673"/>
        <end position="709"/>
    </location>
</feature>
<dbReference type="Pfam" id="PF00072">
    <property type="entry name" value="Response_reg"/>
    <property type="match status" value="1"/>
</dbReference>
<dbReference type="InterPro" id="IPR036890">
    <property type="entry name" value="HATPase_C_sf"/>
</dbReference>
<feature type="compositionally biased region" description="Low complexity" evidence="6">
    <location>
        <begin position="688"/>
        <end position="697"/>
    </location>
</feature>
<dbReference type="InterPro" id="IPR001610">
    <property type="entry name" value="PAC"/>
</dbReference>
<dbReference type="EMBL" id="VBRY01000001">
    <property type="protein sequence ID" value="TLS69138.1"/>
    <property type="molecule type" value="Genomic_DNA"/>
</dbReference>
<dbReference type="GO" id="GO:0008984">
    <property type="term" value="F:protein-glutamate methylesterase activity"/>
    <property type="evidence" value="ECO:0007669"/>
    <property type="project" value="InterPro"/>
</dbReference>
<dbReference type="NCBIfam" id="TIGR00229">
    <property type="entry name" value="sensory_box"/>
    <property type="match status" value="3"/>
</dbReference>
<feature type="active site" evidence="4">
    <location>
        <position position="144"/>
    </location>
</feature>
<dbReference type="SUPFAM" id="SSF55785">
    <property type="entry name" value="PYP-like sensor domain (PAS domain)"/>
    <property type="match status" value="4"/>
</dbReference>
<evidence type="ECO:0000259" key="10">
    <source>
        <dbReference type="PROSITE" id="PS50113"/>
    </source>
</evidence>
<dbReference type="InterPro" id="IPR013655">
    <property type="entry name" value="PAS_fold_3"/>
</dbReference>
<dbReference type="InterPro" id="IPR000014">
    <property type="entry name" value="PAS"/>
</dbReference>
<organism evidence="13 14">
    <name type="scientific">Mariprofundus erugo</name>
    <dbReference type="NCBI Taxonomy" id="2528639"/>
    <lineage>
        <taxon>Bacteria</taxon>
        <taxon>Pseudomonadati</taxon>
        <taxon>Pseudomonadota</taxon>
        <taxon>Candidatius Mariprofundia</taxon>
        <taxon>Mariprofundales</taxon>
        <taxon>Mariprofundaceae</taxon>
        <taxon>Mariprofundus</taxon>
    </lineage>
</organism>
<dbReference type="Gene3D" id="3.40.50.150">
    <property type="entry name" value="Vaccinia Virus protein VP39"/>
    <property type="match status" value="1"/>
</dbReference>
<dbReference type="GO" id="GO:0008757">
    <property type="term" value="F:S-adenosylmethionine-dependent methyltransferase activity"/>
    <property type="evidence" value="ECO:0007669"/>
    <property type="project" value="InterPro"/>
</dbReference>
<gene>
    <name evidence="13" type="ORF">FEF65_01220</name>
</gene>
<evidence type="ECO:0000259" key="12">
    <source>
        <dbReference type="PROSITE" id="PS50123"/>
    </source>
</evidence>
<feature type="domain" description="CheB-type methylesterase" evidence="11">
    <location>
        <begin position="6"/>
        <end position="202"/>
    </location>
</feature>
<dbReference type="InterPro" id="IPR000780">
    <property type="entry name" value="CheR_MeTrfase"/>
</dbReference>
<feature type="active site" evidence="4">
    <location>
        <position position="25"/>
    </location>
</feature>
<evidence type="ECO:0000259" key="9">
    <source>
        <dbReference type="PROSITE" id="PS50112"/>
    </source>
</evidence>
<dbReference type="Pfam" id="PF01339">
    <property type="entry name" value="CheB_methylest"/>
    <property type="match status" value="1"/>
</dbReference>
<evidence type="ECO:0000259" key="11">
    <source>
        <dbReference type="PROSITE" id="PS50122"/>
    </source>
</evidence>
<dbReference type="CDD" id="cd00130">
    <property type="entry name" value="PAS"/>
    <property type="match status" value="4"/>
</dbReference>
<dbReference type="Gene3D" id="3.30.450.20">
    <property type="entry name" value="PAS domain"/>
    <property type="match status" value="4"/>
</dbReference>
<feature type="domain" description="PAC" evidence="10">
    <location>
        <begin position="1178"/>
        <end position="1230"/>
    </location>
</feature>
<evidence type="ECO:0000259" key="8">
    <source>
        <dbReference type="PROSITE" id="PS50110"/>
    </source>
</evidence>
<evidence type="ECO:0000256" key="6">
    <source>
        <dbReference type="SAM" id="MobiDB-lite"/>
    </source>
</evidence>
<dbReference type="GO" id="GO:0000156">
    <property type="term" value="F:phosphorelay response regulator activity"/>
    <property type="evidence" value="ECO:0007669"/>
    <property type="project" value="InterPro"/>
</dbReference>
<evidence type="ECO:0000256" key="3">
    <source>
        <dbReference type="ARBA" id="ARBA00022500"/>
    </source>
</evidence>
<dbReference type="InterPro" id="IPR000700">
    <property type="entry name" value="PAS-assoc_C"/>
</dbReference>
<dbReference type="InterPro" id="IPR003661">
    <property type="entry name" value="HisK_dim/P_dom"/>
</dbReference>
<dbReference type="GO" id="GO:0006935">
    <property type="term" value="P:chemotaxis"/>
    <property type="evidence" value="ECO:0007669"/>
    <property type="project" value="UniProtKB-UniRule"/>
</dbReference>
<dbReference type="InterPro" id="IPR050903">
    <property type="entry name" value="Bact_Chemotaxis_MeTrfase"/>
</dbReference>
<evidence type="ECO:0000313" key="13">
    <source>
        <dbReference type="EMBL" id="TLS69138.1"/>
    </source>
</evidence>
<dbReference type="Pfam" id="PF08448">
    <property type="entry name" value="PAS_4"/>
    <property type="match status" value="1"/>
</dbReference>
<dbReference type="Pfam" id="PF03705">
    <property type="entry name" value="CheR_N"/>
    <property type="match status" value="1"/>
</dbReference>
<dbReference type="SUPFAM" id="SSF55874">
    <property type="entry name" value="ATPase domain of HSP90 chaperone/DNA topoisomerase II/histidine kinase"/>
    <property type="match status" value="1"/>
</dbReference>
<feature type="domain" description="CheR-type methyltransferase" evidence="12">
    <location>
        <begin position="210"/>
        <end position="471"/>
    </location>
</feature>
<dbReference type="InterPro" id="IPR035965">
    <property type="entry name" value="PAS-like_dom_sf"/>
</dbReference>
<keyword evidence="5" id="KW-0597">Phosphoprotein</keyword>
<dbReference type="SMART" id="SM00387">
    <property type="entry name" value="HATPase_c"/>
    <property type="match status" value="1"/>
</dbReference>
<dbReference type="RefSeq" id="WP_138237953.1">
    <property type="nucleotide sequence ID" value="NZ_VBRY01000001.1"/>
</dbReference>
<dbReference type="SUPFAM" id="SSF47757">
    <property type="entry name" value="Chemotaxis receptor methyltransferase CheR, N-terminal domain"/>
    <property type="match status" value="1"/>
</dbReference>
<dbReference type="InterPro" id="IPR003594">
    <property type="entry name" value="HATPase_dom"/>
</dbReference>
<dbReference type="InterPro" id="IPR022641">
    <property type="entry name" value="CheR_N"/>
</dbReference>
<protein>
    <recommendedName>
        <fullName evidence="2">histidine kinase</fullName>
        <ecNumber evidence="2">2.7.13.3</ecNumber>
    </recommendedName>
</protein>
<dbReference type="Gene3D" id="3.40.50.2300">
    <property type="match status" value="1"/>
</dbReference>
<dbReference type="PROSITE" id="PS50122">
    <property type="entry name" value="CHEB"/>
    <property type="match status" value="1"/>
</dbReference>
<dbReference type="CDD" id="cd16434">
    <property type="entry name" value="CheB-CheR_fusion"/>
    <property type="match status" value="1"/>
</dbReference>
<evidence type="ECO:0000256" key="4">
    <source>
        <dbReference type="PROSITE-ProRule" id="PRU00050"/>
    </source>
</evidence>
<dbReference type="PANTHER" id="PTHR24422:SF27">
    <property type="entry name" value="PROTEIN-GLUTAMATE O-METHYLTRANSFERASE"/>
    <property type="match status" value="1"/>
</dbReference>
<dbReference type="Pfam" id="PF13596">
    <property type="entry name" value="PAS_10"/>
    <property type="match status" value="1"/>
</dbReference>
<dbReference type="Gene3D" id="2.10.70.100">
    <property type="match status" value="1"/>
</dbReference>
<comment type="caution">
    <text evidence="13">The sequence shown here is derived from an EMBL/GenBank/DDBJ whole genome shotgun (WGS) entry which is preliminary data.</text>
</comment>
<dbReference type="PANTHER" id="PTHR24422">
    <property type="entry name" value="CHEMOTAXIS PROTEIN METHYLTRANSFERASE"/>
    <property type="match status" value="1"/>
</dbReference>
<dbReference type="InterPro" id="IPR013656">
    <property type="entry name" value="PAS_4"/>
</dbReference>
<keyword evidence="4" id="KW-0378">Hydrolase</keyword>
<dbReference type="SMART" id="SM00086">
    <property type="entry name" value="PAC"/>
    <property type="match status" value="4"/>
</dbReference>
<keyword evidence="3 4" id="KW-0145">Chemotaxis</keyword>
<reference evidence="13 14" key="1">
    <citation type="journal article" date="2019" name="Appl. Environ. Microbiol.">
        <title>Environmental Evidence and Genomic Insight of Iron-oxidizing Bacteria Preference Towards More Corrosion Resistant Stainless Steel at Higher Salinities.</title>
        <authorList>
            <person name="Garrison C.E."/>
            <person name="Price K.A."/>
            <person name="Field E.K."/>
        </authorList>
    </citation>
    <scope>NUCLEOTIDE SEQUENCE [LARGE SCALE GENOMIC DNA]</scope>
    <source>
        <strain evidence="13 14">P3</strain>
    </source>
</reference>
<feature type="domain" description="PAC" evidence="10">
    <location>
        <begin position="924"/>
        <end position="976"/>
    </location>
</feature>
<dbReference type="Proteomes" id="UP000306585">
    <property type="component" value="Unassembled WGS sequence"/>
</dbReference>
<evidence type="ECO:0000313" key="14">
    <source>
        <dbReference type="Proteomes" id="UP000306585"/>
    </source>
</evidence>
<dbReference type="PRINTS" id="PR00996">
    <property type="entry name" value="CHERMTFRASE"/>
</dbReference>
<evidence type="ECO:0000256" key="1">
    <source>
        <dbReference type="ARBA" id="ARBA00000085"/>
    </source>
</evidence>
<name>A0A5R9GUE2_9PROT</name>
<dbReference type="Gene3D" id="3.30.565.10">
    <property type="entry name" value="Histidine kinase-like ATPase, C-terminal domain"/>
    <property type="match status" value="1"/>
</dbReference>
<dbReference type="Pfam" id="PF01739">
    <property type="entry name" value="CheR"/>
    <property type="match status" value="1"/>
</dbReference>
<dbReference type="InterPro" id="IPR011006">
    <property type="entry name" value="CheY-like_superfamily"/>
</dbReference>
<dbReference type="GO" id="GO:0000155">
    <property type="term" value="F:phosphorelay sensor kinase activity"/>
    <property type="evidence" value="ECO:0007669"/>
    <property type="project" value="InterPro"/>
</dbReference>
<dbReference type="InterPro" id="IPR001789">
    <property type="entry name" value="Sig_transdc_resp-reg_receiver"/>
</dbReference>
<feature type="domain" description="Response regulatory" evidence="8">
    <location>
        <begin position="1487"/>
        <end position="1603"/>
    </location>
</feature>
<proteinExistence type="predicted"/>
<dbReference type="PROSITE" id="PS50110">
    <property type="entry name" value="RESPONSE_REGULATORY"/>
    <property type="match status" value="1"/>
</dbReference>